<reference evidence="1 2" key="1">
    <citation type="journal article" date="2023" name="Mol. Biol. Evol.">
        <title>Genomics of Secondarily Temperate Adaptation in the Only Non-Antarctic Icefish.</title>
        <authorList>
            <person name="Rivera-Colon A.G."/>
            <person name="Rayamajhi N."/>
            <person name="Minhas B.F."/>
            <person name="Madrigal G."/>
            <person name="Bilyk K.T."/>
            <person name="Yoon V."/>
            <person name="Hune M."/>
            <person name="Gregory S."/>
            <person name="Cheng C.H.C."/>
            <person name="Catchen J.M."/>
        </authorList>
    </citation>
    <scope>NUCLEOTIDE SEQUENCE [LARGE SCALE GENOMIC DNA]</scope>
    <source>
        <strain evidence="1">JC2023a</strain>
    </source>
</reference>
<sequence length="80" mass="8480">MEPGSGIILLSWNLDLASSCSPGTWIWHRLALLEPGSGIVLLSWNLDLASSCSPGCCASTCSSRECLSLPLKAQQQHIAP</sequence>
<organism evidence="1 2">
    <name type="scientific">Champsocephalus esox</name>
    <name type="common">pike icefish</name>
    <dbReference type="NCBI Taxonomy" id="159716"/>
    <lineage>
        <taxon>Eukaryota</taxon>
        <taxon>Metazoa</taxon>
        <taxon>Chordata</taxon>
        <taxon>Craniata</taxon>
        <taxon>Vertebrata</taxon>
        <taxon>Euteleostomi</taxon>
        <taxon>Actinopterygii</taxon>
        <taxon>Neopterygii</taxon>
        <taxon>Teleostei</taxon>
        <taxon>Neoteleostei</taxon>
        <taxon>Acanthomorphata</taxon>
        <taxon>Eupercaria</taxon>
        <taxon>Perciformes</taxon>
        <taxon>Notothenioidei</taxon>
        <taxon>Channichthyidae</taxon>
        <taxon>Champsocephalus</taxon>
    </lineage>
</organism>
<protein>
    <submittedName>
        <fullName evidence="1">Uncharacterized protein</fullName>
    </submittedName>
</protein>
<dbReference type="AlphaFoldDB" id="A0AAN8B4C6"/>
<comment type="caution">
    <text evidence="1">The sequence shown here is derived from an EMBL/GenBank/DDBJ whole genome shotgun (WGS) entry which is preliminary data.</text>
</comment>
<proteinExistence type="predicted"/>
<accession>A0AAN8B4C6</accession>
<dbReference type="EMBL" id="JAULUE010002065">
    <property type="protein sequence ID" value="KAK5878300.1"/>
    <property type="molecule type" value="Genomic_DNA"/>
</dbReference>
<evidence type="ECO:0000313" key="2">
    <source>
        <dbReference type="Proteomes" id="UP001335648"/>
    </source>
</evidence>
<gene>
    <name evidence="1" type="ORF">CesoFtcFv8_023716</name>
</gene>
<dbReference type="Proteomes" id="UP001335648">
    <property type="component" value="Unassembled WGS sequence"/>
</dbReference>
<name>A0AAN8B4C6_9TELE</name>
<evidence type="ECO:0000313" key="1">
    <source>
        <dbReference type="EMBL" id="KAK5878300.1"/>
    </source>
</evidence>
<keyword evidence="2" id="KW-1185">Reference proteome</keyword>